<accession>A0A8S1LW24</accession>
<reference evidence="2" key="1">
    <citation type="submission" date="2021-01" db="EMBL/GenBank/DDBJ databases">
        <authorList>
            <consortium name="Genoscope - CEA"/>
            <person name="William W."/>
        </authorList>
    </citation>
    <scope>NUCLEOTIDE SEQUENCE</scope>
</reference>
<dbReference type="AlphaFoldDB" id="A0A8S1LW24"/>
<dbReference type="Pfam" id="PF07004">
    <property type="entry name" value="SHIPPO-rpt"/>
    <property type="match status" value="1"/>
</dbReference>
<evidence type="ECO:0000313" key="2">
    <source>
        <dbReference type="EMBL" id="CAD8072240.1"/>
    </source>
</evidence>
<feature type="region of interest" description="Disordered" evidence="1">
    <location>
        <begin position="688"/>
        <end position="762"/>
    </location>
</feature>
<comment type="caution">
    <text evidence="2">The sequence shown here is derived from an EMBL/GenBank/DDBJ whole genome shotgun (WGS) entry which is preliminary data.</text>
</comment>
<feature type="compositionally biased region" description="Basic and acidic residues" evidence="1">
    <location>
        <begin position="752"/>
        <end position="762"/>
    </location>
</feature>
<evidence type="ECO:0000313" key="3">
    <source>
        <dbReference type="Proteomes" id="UP000692954"/>
    </source>
</evidence>
<sequence>MDELFDQLELEISECKTSMSEYEREMNKCLGKYEIKSIQESYQTVIYSQSNQNCQNAPSFSFTKTSRFKDNKKDDIINELPLNVSMSSIKQSQPSVTFSKSQRFQETKIIPTTPLEPNYDFVKRKASSVVISESKIREDDISTQASMITVGPGSYEIEIKEKKQQNRTFGKDDRFQKVKVNNQESINPNYNSIRPNIPIPKISKPIKKNKYLIQRDEINKMNEQLRLEEYRRRPLELDKAIRQNITGVVIKQAYNDFNSHPKGSKMRRFLIRKLLDDIQAITVGPGQYEIHEEKQPCMVVFKSHSTERRIPPDRPIPGPDYYYSKDDYIKPNPIQVKFGKEERIKKIKKEDLDMRPDLEINVDPIKPKAPDAVRWDIEPTKARLTLEIEDKVAPGYYDPSHVQVDPAIKGVKIAPLNDKNDRINVIDPTKGKDFNDYDEQLYPTLDAIKPQIQTFKYHEDTDVKPIHPPDKELFPEQHKFYDVNMNAIREQLVQDIQLAGKKGRGLKEWLQYFDDMTMFKQYMQRRNKQPEIGEYDVQFKQIDKELKTVNFNRYVEIDHEPIQKPDGPIDGDNLILDPHKPKPHIPTFDFEKQSDPRPEPEIKEVELLLNVDYAPIKPRVKNIPNFEKQLERPEGPQIKDQEAIIEPKFDQVEKRVVGNVNFEKQPERADDPRFQPKVDNNVLQIDVKPPRDQRTAVQMNSKTKRFNQKQGDNDSESQQQQVPAAINISKIEKAEKAIRPNVPGINMQKQSGRKDFIIKQKK</sequence>
<dbReference type="EMBL" id="CAJJDN010000029">
    <property type="protein sequence ID" value="CAD8072240.1"/>
    <property type="molecule type" value="Genomic_DNA"/>
</dbReference>
<evidence type="ECO:0000256" key="1">
    <source>
        <dbReference type="SAM" id="MobiDB-lite"/>
    </source>
</evidence>
<proteinExistence type="predicted"/>
<dbReference type="InterPro" id="IPR010736">
    <property type="entry name" value="SHIPPO-rpt"/>
</dbReference>
<keyword evidence="3" id="KW-1185">Reference proteome</keyword>
<name>A0A8S1LW24_9CILI</name>
<dbReference type="OrthoDB" id="296148at2759"/>
<gene>
    <name evidence="2" type="ORF">PSON_ATCC_30995.1.T0290065</name>
</gene>
<organism evidence="2 3">
    <name type="scientific">Paramecium sonneborni</name>
    <dbReference type="NCBI Taxonomy" id="65129"/>
    <lineage>
        <taxon>Eukaryota</taxon>
        <taxon>Sar</taxon>
        <taxon>Alveolata</taxon>
        <taxon>Ciliophora</taxon>
        <taxon>Intramacronucleata</taxon>
        <taxon>Oligohymenophorea</taxon>
        <taxon>Peniculida</taxon>
        <taxon>Parameciidae</taxon>
        <taxon>Paramecium</taxon>
    </lineage>
</organism>
<dbReference type="Proteomes" id="UP000692954">
    <property type="component" value="Unassembled WGS sequence"/>
</dbReference>
<protein>
    <submittedName>
        <fullName evidence="2">Uncharacterized protein</fullName>
    </submittedName>
</protein>